<evidence type="ECO:0000313" key="4">
    <source>
        <dbReference type="Proteomes" id="UP000559987"/>
    </source>
</evidence>
<keyword evidence="1" id="KW-0472">Membrane</keyword>
<dbReference type="Pfam" id="PF09835">
    <property type="entry name" value="DUF2062"/>
    <property type="match status" value="1"/>
</dbReference>
<dbReference type="PANTHER" id="PTHR40547">
    <property type="entry name" value="SLL0298 PROTEIN"/>
    <property type="match status" value="1"/>
</dbReference>
<dbReference type="RefSeq" id="WP_183909971.1">
    <property type="nucleotide sequence ID" value="NZ_JACHXZ010000002.1"/>
</dbReference>
<organism evidence="3 4">
    <name type="scientific">Simiduia aestuariiviva</name>
    <dbReference type="NCBI Taxonomy" id="1510459"/>
    <lineage>
        <taxon>Bacteria</taxon>
        <taxon>Pseudomonadati</taxon>
        <taxon>Pseudomonadota</taxon>
        <taxon>Gammaproteobacteria</taxon>
        <taxon>Cellvibrionales</taxon>
        <taxon>Cellvibrionaceae</taxon>
        <taxon>Simiduia</taxon>
    </lineage>
</organism>
<feature type="transmembrane region" description="Helical" evidence="1">
    <location>
        <begin position="45"/>
        <end position="71"/>
    </location>
</feature>
<evidence type="ECO:0000313" key="3">
    <source>
        <dbReference type="EMBL" id="MBB3168494.1"/>
    </source>
</evidence>
<feature type="transmembrane region" description="Helical" evidence="1">
    <location>
        <begin position="125"/>
        <end position="151"/>
    </location>
</feature>
<dbReference type="AlphaFoldDB" id="A0A839UK57"/>
<protein>
    <recommendedName>
        <fullName evidence="2">DUF2062 domain-containing protein</fullName>
    </recommendedName>
</protein>
<comment type="caution">
    <text evidence="3">The sequence shown here is derived from an EMBL/GenBank/DDBJ whole genome shotgun (WGS) entry which is preliminary data.</text>
</comment>
<keyword evidence="4" id="KW-1185">Reference proteome</keyword>
<dbReference type="PANTHER" id="PTHR40547:SF1">
    <property type="entry name" value="SLL0298 PROTEIN"/>
    <property type="match status" value="1"/>
</dbReference>
<accession>A0A839UK57</accession>
<feature type="domain" description="DUF2062" evidence="2">
    <location>
        <begin position="23"/>
        <end position="163"/>
    </location>
</feature>
<proteinExistence type="predicted"/>
<feature type="transmembrane region" description="Helical" evidence="1">
    <location>
        <begin position="77"/>
        <end position="105"/>
    </location>
</feature>
<gene>
    <name evidence="3" type="ORF">FHS30_001678</name>
</gene>
<keyword evidence="1" id="KW-1133">Transmembrane helix</keyword>
<name>A0A839UK57_9GAMM</name>
<dbReference type="Proteomes" id="UP000559987">
    <property type="component" value="Unassembled WGS sequence"/>
</dbReference>
<dbReference type="InterPro" id="IPR018639">
    <property type="entry name" value="DUF2062"/>
</dbReference>
<keyword evidence="1" id="KW-0812">Transmembrane</keyword>
<evidence type="ECO:0000256" key="1">
    <source>
        <dbReference type="SAM" id="Phobius"/>
    </source>
</evidence>
<sequence length="179" mass="20501">MAKKFLKRWMPDPAKIRGHASLQFLGTLLHDPNLFHLNRHSVSRAFLVGIFVCFLPMPGQMAVAALGALWLRGNLPISVALVWISNPVTMPAMFYACYQLGLWLLNAPQRPFHYELSIEWIMAELGFLLPPLLTGTLVCALFFSCVAFLTINQLWRWNVSRVWHKRSAERLARKRNNDA</sequence>
<evidence type="ECO:0000259" key="2">
    <source>
        <dbReference type="Pfam" id="PF09835"/>
    </source>
</evidence>
<dbReference type="EMBL" id="JACHXZ010000002">
    <property type="protein sequence ID" value="MBB3168494.1"/>
    <property type="molecule type" value="Genomic_DNA"/>
</dbReference>
<reference evidence="3 4" key="1">
    <citation type="submission" date="2020-08" db="EMBL/GenBank/DDBJ databases">
        <title>Genomic Encyclopedia of Type Strains, Phase III (KMG-III): the genomes of soil and plant-associated and newly described type strains.</title>
        <authorList>
            <person name="Whitman W."/>
        </authorList>
    </citation>
    <scope>NUCLEOTIDE SEQUENCE [LARGE SCALE GENOMIC DNA]</scope>
    <source>
        <strain evidence="3 4">CECT 8571</strain>
    </source>
</reference>